<protein>
    <recommendedName>
        <fullName evidence="3">F-box protein</fullName>
    </recommendedName>
</protein>
<organism evidence="1 2">
    <name type="scientific">Platanthera guangdongensis</name>
    <dbReference type="NCBI Taxonomy" id="2320717"/>
    <lineage>
        <taxon>Eukaryota</taxon>
        <taxon>Viridiplantae</taxon>
        <taxon>Streptophyta</taxon>
        <taxon>Embryophyta</taxon>
        <taxon>Tracheophyta</taxon>
        <taxon>Spermatophyta</taxon>
        <taxon>Magnoliopsida</taxon>
        <taxon>Liliopsida</taxon>
        <taxon>Asparagales</taxon>
        <taxon>Orchidaceae</taxon>
        <taxon>Orchidoideae</taxon>
        <taxon>Orchideae</taxon>
        <taxon>Orchidinae</taxon>
        <taxon>Platanthera</taxon>
    </lineage>
</organism>
<keyword evidence="2" id="KW-1185">Reference proteome</keyword>
<gene>
    <name evidence="1" type="ORF">KSP40_PGU012675</name>
</gene>
<accession>A0ABR2N3F2</accession>
<proteinExistence type="predicted"/>
<comment type="caution">
    <text evidence="1">The sequence shown here is derived from an EMBL/GenBank/DDBJ whole genome shotgun (WGS) entry which is preliminary data.</text>
</comment>
<evidence type="ECO:0000313" key="1">
    <source>
        <dbReference type="EMBL" id="KAK8970161.1"/>
    </source>
</evidence>
<name>A0ABR2N3F2_9ASPA</name>
<dbReference type="EMBL" id="JBBWWR010000002">
    <property type="protein sequence ID" value="KAK8970161.1"/>
    <property type="molecule type" value="Genomic_DNA"/>
</dbReference>
<sequence>MVRKHGLEISQPDVDPSGGLSWRMIKRRTNREVHKVGILNSGFLSRILHKLPGSEFALLARSVSSHWVTEAPTSLLIRRQPSGISASAAFRSPPCPPPPPPYLHSSVICRLEVSGLLDFGNFRMAASLFPKQKGLLTSSEILGRGSNVIFGRTWLFLSQPFSTIGLLPQFGVNAVKGAHTVDQRAMCSVVGIISRMLSAPSMTESLCQFCLKQIDLLLSVTTQRPFSSTFHRTAMSSCSFEAGRTKLISHNIGLSGRSNGHVQTISRTDICSTHKSYNFCRILSGFLHNQVAGDRNLSSHCAWSGVTGFYSNFAPCLTLWNKDLHLDSVATCSTGGAQNISFDAISQDEQLESNGVEQNRHD</sequence>
<reference evidence="1 2" key="1">
    <citation type="journal article" date="2022" name="Nat. Plants">
        <title>Genomes of leafy and leafless Platanthera orchids illuminate the evolution of mycoheterotrophy.</title>
        <authorList>
            <person name="Li M.H."/>
            <person name="Liu K.W."/>
            <person name="Li Z."/>
            <person name="Lu H.C."/>
            <person name="Ye Q.L."/>
            <person name="Zhang D."/>
            <person name="Wang J.Y."/>
            <person name="Li Y.F."/>
            <person name="Zhong Z.M."/>
            <person name="Liu X."/>
            <person name="Yu X."/>
            <person name="Liu D.K."/>
            <person name="Tu X.D."/>
            <person name="Liu B."/>
            <person name="Hao Y."/>
            <person name="Liao X.Y."/>
            <person name="Jiang Y.T."/>
            <person name="Sun W.H."/>
            <person name="Chen J."/>
            <person name="Chen Y.Q."/>
            <person name="Ai Y."/>
            <person name="Zhai J.W."/>
            <person name="Wu S.S."/>
            <person name="Zhou Z."/>
            <person name="Hsiao Y.Y."/>
            <person name="Wu W.L."/>
            <person name="Chen Y.Y."/>
            <person name="Lin Y.F."/>
            <person name="Hsu J.L."/>
            <person name="Li C.Y."/>
            <person name="Wang Z.W."/>
            <person name="Zhao X."/>
            <person name="Zhong W.Y."/>
            <person name="Ma X.K."/>
            <person name="Ma L."/>
            <person name="Huang J."/>
            <person name="Chen G.Z."/>
            <person name="Huang M.Z."/>
            <person name="Huang L."/>
            <person name="Peng D.H."/>
            <person name="Luo Y.B."/>
            <person name="Zou S.Q."/>
            <person name="Chen S.P."/>
            <person name="Lan S."/>
            <person name="Tsai W.C."/>
            <person name="Van de Peer Y."/>
            <person name="Liu Z.J."/>
        </authorList>
    </citation>
    <scope>NUCLEOTIDE SEQUENCE [LARGE SCALE GENOMIC DNA]</scope>
    <source>
        <strain evidence="1">Lor288</strain>
    </source>
</reference>
<evidence type="ECO:0008006" key="3">
    <source>
        <dbReference type="Google" id="ProtNLM"/>
    </source>
</evidence>
<evidence type="ECO:0000313" key="2">
    <source>
        <dbReference type="Proteomes" id="UP001412067"/>
    </source>
</evidence>
<dbReference type="Proteomes" id="UP001412067">
    <property type="component" value="Unassembled WGS sequence"/>
</dbReference>